<dbReference type="OrthoDB" id="9773571at2"/>
<dbReference type="PANTHER" id="PTHR13370:SF3">
    <property type="entry name" value="TRNA (GUANINE(10)-N2)-METHYLTRANSFERASE HOMOLOG"/>
    <property type="match status" value="1"/>
</dbReference>
<sequence>MRVEHLSDDVTLYLGDCREIVPTLGEVCAIVTDPPYGLGKRLNGGTWGGSFEWDANTVDELGAILKAGKELIVWGGNYYGLPASRCWLTWHKPDAPPSMADVELAWTNMDANSRLLRHTIAATREHDERTGHPTQKPLRVMTWALGFVAGKTILDPFMGSGTTGVAAVRLGRKFIGIEMNPDYFDIARARIAKAIDQPDLFAAANDALPPKQEALKL</sequence>
<gene>
    <name evidence="7" type="ORF">MicloDRAFT_00064220</name>
</gene>
<evidence type="ECO:0000256" key="3">
    <source>
        <dbReference type="ARBA" id="ARBA00022679"/>
    </source>
</evidence>
<dbReference type="InterPro" id="IPR001091">
    <property type="entry name" value="RM_Methyltransferase"/>
</dbReference>
<evidence type="ECO:0000313" key="8">
    <source>
        <dbReference type="Proteomes" id="UP000003947"/>
    </source>
</evidence>
<dbReference type="eggNOG" id="COG0863">
    <property type="taxonomic scope" value="Bacteria"/>
</dbReference>
<keyword evidence="2 7" id="KW-0489">Methyltransferase</keyword>
<dbReference type="GO" id="GO:0005737">
    <property type="term" value="C:cytoplasm"/>
    <property type="evidence" value="ECO:0007669"/>
    <property type="project" value="TreeGrafter"/>
</dbReference>
<organism evidence="7 8">
    <name type="scientific">Microvirga lotononidis</name>
    <dbReference type="NCBI Taxonomy" id="864069"/>
    <lineage>
        <taxon>Bacteria</taxon>
        <taxon>Pseudomonadati</taxon>
        <taxon>Pseudomonadota</taxon>
        <taxon>Alphaproteobacteria</taxon>
        <taxon>Hyphomicrobiales</taxon>
        <taxon>Methylobacteriaceae</taxon>
        <taxon>Microvirga</taxon>
    </lineage>
</organism>
<dbReference type="STRING" id="864069.MicloDRAFT_00064220"/>
<dbReference type="PROSITE" id="PS00092">
    <property type="entry name" value="N6_MTASE"/>
    <property type="match status" value="1"/>
</dbReference>
<name>I4YP03_9HYPH</name>
<dbReference type="SUPFAM" id="SSF53335">
    <property type="entry name" value="S-adenosyl-L-methionine-dependent methyltransferases"/>
    <property type="match status" value="1"/>
</dbReference>
<evidence type="ECO:0000259" key="6">
    <source>
        <dbReference type="Pfam" id="PF01555"/>
    </source>
</evidence>
<dbReference type="GO" id="GO:0032259">
    <property type="term" value="P:methylation"/>
    <property type="evidence" value="ECO:0007669"/>
    <property type="project" value="UniProtKB-KW"/>
</dbReference>
<evidence type="ECO:0000256" key="2">
    <source>
        <dbReference type="ARBA" id="ARBA00022603"/>
    </source>
</evidence>
<dbReference type="Pfam" id="PF01555">
    <property type="entry name" value="N6_N4_Mtase"/>
    <property type="match status" value="1"/>
</dbReference>
<dbReference type="GO" id="GO:0009007">
    <property type="term" value="F:site-specific DNA-methyltransferase (adenine-specific) activity"/>
    <property type="evidence" value="ECO:0007669"/>
    <property type="project" value="UniProtKB-EC"/>
</dbReference>
<comment type="catalytic activity">
    <reaction evidence="4">
        <text>a 2'-deoxyadenosine in DNA + S-adenosyl-L-methionine = an N(6)-methyl-2'-deoxyadenosine in DNA + S-adenosyl-L-homocysteine + H(+)</text>
        <dbReference type="Rhea" id="RHEA:15197"/>
        <dbReference type="Rhea" id="RHEA-COMP:12418"/>
        <dbReference type="Rhea" id="RHEA-COMP:12419"/>
        <dbReference type="ChEBI" id="CHEBI:15378"/>
        <dbReference type="ChEBI" id="CHEBI:57856"/>
        <dbReference type="ChEBI" id="CHEBI:59789"/>
        <dbReference type="ChEBI" id="CHEBI:90615"/>
        <dbReference type="ChEBI" id="CHEBI:90616"/>
        <dbReference type="EC" id="2.1.1.72"/>
    </reaction>
</comment>
<feature type="domain" description="DNA methylase N-4/N-6" evidence="6">
    <location>
        <begin position="124"/>
        <end position="187"/>
    </location>
</feature>
<proteinExistence type="inferred from homology"/>
<keyword evidence="3" id="KW-0808">Transferase</keyword>
<dbReference type="InterPro" id="IPR029063">
    <property type="entry name" value="SAM-dependent_MTases_sf"/>
</dbReference>
<keyword evidence="8" id="KW-1185">Reference proteome</keyword>
<dbReference type="GO" id="GO:0003677">
    <property type="term" value="F:DNA binding"/>
    <property type="evidence" value="ECO:0007669"/>
    <property type="project" value="InterPro"/>
</dbReference>
<evidence type="ECO:0000256" key="4">
    <source>
        <dbReference type="ARBA" id="ARBA00047942"/>
    </source>
</evidence>
<dbReference type="InterPro" id="IPR002941">
    <property type="entry name" value="DNA_methylase_N4/N6"/>
</dbReference>
<evidence type="ECO:0000256" key="5">
    <source>
        <dbReference type="RuleBase" id="RU362026"/>
    </source>
</evidence>
<protein>
    <recommendedName>
        <fullName evidence="5">Methyltransferase</fullName>
        <ecNumber evidence="5">2.1.1.-</ecNumber>
    </recommendedName>
</protein>
<dbReference type="EC" id="2.1.1.-" evidence="5"/>
<dbReference type="PRINTS" id="PR00508">
    <property type="entry name" value="S21N4MTFRASE"/>
</dbReference>
<dbReference type="AlphaFoldDB" id="I4YP03"/>
<dbReference type="InterPro" id="IPR002052">
    <property type="entry name" value="DNA_methylase_N6_adenine_CS"/>
</dbReference>
<dbReference type="EMBL" id="JH660647">
    <property type="protein sequence ID" value="EIM25695.1"/>
    <property type="molecule type" value="Genomic_DNA"/>
</dbReference>
<dbReference type="HOGENOM" id="CLU_024927_4_0_5"/>
<dbReference type="Proteomes" id="UP000003947">
    <property type="component" value="Unassembled WGS sequence"/>
</dbReference>
<dbReference type="Gene3D" id="3.40.50.150">
    <property type="entry name" value="Vaccinia Virus protein VP39"/>
    <property type="match status" value="2"/>
</dbReference>
<evidence type="ECO:0000256" key="1">
    <source>
        <dbReference type="ARBA" id="ARBA00006594"/>
    </source>
</evidence>
<dbReference type="PATRIC" id="fig|864069.3.peg.6876"/>
<reference evidence="7 8" key="1">
    <citation type="submission" date="2012-02" db="EMBL/GenBank/DDBJ databases">
        <title>Improved High-Quality Draft sequence of Microvirga sp. WSM3557.</title>
        <authorList>
            <consortium name="US DOE Joint Genome Institute"/>
            <person name="Lucas S."/>
            <person name="Han J."/>
            <person name="Lapidus A."/>
            <person name="Cheng J.-F."/>
            <person name="Goodwin L."/>
            <person name="Pitluck S."/>
            <person name="Peters L."/>
            <person name="Zhang X."/>
            <person name="Detter J.C."/>
            <person name="Han C."/>
            <person name="Tapia R."/>
            <person name="Land M."/>
            <person name="Hauser L."/>
            <person name="Kyrpides N."/>
            <person name="Ivanova N."/>
            <person name="Pagani I."/>
            <person name="Brau L."/>
            <person name="Yates R."/>
            <person name="O'Hara G."/>
            <person name="Rui T."/>
            <person name="Howieson J."/>
            <person name="Reeve W."/>
            <person name="Woyke T."/>
        </authorList>
    </citation>
    <scope>NUCLEOTIDE SEQUENCE [LARGE SCALE GENOMIC DNA]</scope>
    <source>
        <strain evidence="7 8">WSM3557</strain>
    </source>
</reference>
<evidence type="ECO:0000313" key="7">
    <source>
        <dbReference type="EMBL" id="EIM25695.1"/>
    </source>
</evidence>
<accession>I4YP03</accession>
<comment type="similarity">
    <text evidence="1 5">Belongs to the N(4)/N(6)-methyltransferase family.</text>
</comment>
<dbReference type="PANTHER" id="PTHR13370">
    <property type="entry name" value="RNA METHYLASE-RELATED"/>
    <property type="match status" value="1"/>
</dbReference>
<dbReference type="GO" id="GO:0008170">
    <property type="term" value="F:N-methyltransferase activity"/>
    <property type="evidence" value="ECO:0007669"/>
    <property type="project" value="InterPro"/>
</dbReference>